<dbReference type="PANTHER" id="PTHR30204:SF93">
    <property type="entry name" value="HTH MERR-TYPE DOMAIN-CONTAINING PROTEIN"/>
    <property type="match status" value="1"/>
</dbReference>
<dbReference type="Gene3D" id="1.10.1660.10">
    <property type="match status" value="1"/>
</dbReference>
<keyword evidence="1" id="KW-0238">DNA-binding</keyword>
<dbReference type="InterPro" id="IPR000551">
    <property type="entry name" value="MerR-type_HTH_dom"/>
</dbReference>
<evidence type="ECO:0000256" key="1">
    <source>
        <dbReference type="ARBA" id="ARBA00023125"/>
    </source>
</evidence>
<evidence type="ECO:0000313" key="4">
    <source>
        <dbReference type="Proteomes" id="UP000306145"/>
    </source>
</evidence>
<dbReference type="OrthoDB" id="3830374at2"/>
<dbReference type="Proteomes" id="UP000306145">
    <property type="component" value="Unassembled WGS sequence"/>
</dbReference>
<dbReference type="SUPFAM" id="SSF46955">
    <property type="entry name" value="Putative DNA-binding domain"/>
    <property type="match status" value="1"/>
</dbReference>
<name>A0A5C4QSD7_9ACTN</name>
<dbReference type="GO" id="GO:0003677">
    <property type="term" value="F:DNA binding"/>
    <property type="evidence" value="ECO:0007669"/>
    <property type="project" value="UniProtKB-KW"/>
</dbReference>
<evidence type="ECO:0000313" key="3">
    <source>
        <dbReference type="EMBL" id="TNH29654.1"/>
    </source>
</evidence>
<dbReference type="PANTHER" id="PTHR30204">
    <property type="entry name" value="REDOX-CYCLING DRUG-SENSING TRANSCRIPTIONAL ACTIVATOR SOXR"/>
    <property type="match status" value="1"/>
</dbReference>
<dbReference type="PROSITE" id="PS50937">
    <property type="entry name" value="HTH_MERR_2"/>
    <property type="match status" value="1"/>
</dbReference>
<feature type="domain" description="HTH merR-type" evidence="2">
    <location>
        <begin position="132"/>
        <end position="200"/>
    </location>
</feature>
<dbReference type="Pfam" id="PF13411">
    <property type="entry name" value="MerR_1"/>
    <property type="match status" value="1"/>
</dbReference>
<proteinExistence type="predicted"/>
<comment type="caution">
    <text evidence="3">The sequence shown here is derived from an EMBL/GenBank/DDBJ whole genome shotgun (WGS) entry which is preliminary data.</text>
</comment>
<keyword evidence="4" id="KW-1185">Reference proteome</keyword>
<accession>A0A5C4QSD7</accession>
<dbReference type="InterPro" id="IPR047057">
    <property type="entry name" value="MerR_fam"/>
</dbReference>
<evidence type="ECO:0000259" key="2">
    <source>
        <dbReference type="PROSITE" id="PS50937"/>
    </source>
</evidence>
<organism evidence="3 4">
    <name type="scientific">Micromonospora orduensis</name>
    <dbReference type="NCBI Taxonomy" id="1420891"/>
    <lineage>
        <taxon>Bacteria</taxon>
        <taxon>Bacillati</taxon>
        <taxon>Actinomycetota</taxon>
        <taxon>Actinomycetes</taxon>
        <taxon>Micromonosporales</taxon>
        <taxon>Micromonosporaceae</taxon>
        <taxon>Micromonospora</taxon>
    </lineage>
</organism>
<dbReference type="EMBL" id="VDFY01000138">
    <property type="protein sequence ID" value="TNH29654.1"/>
    <property type="molecule type" value="Genomic_DNA"/>
</dbReference>
<dbReference type="GO" id="GO:0003700">
    <property type="term" value="F:DNA-binding transcription factor activity"/>
    <property type="evidence" value="ECO:0007669"/>
    <property type="project" value="InterPro"/>
</dbReference>
<reference evidence="3 4" key="1">
    <citation type="submission" date="2019-06" db="EMBL/GenBank/DDBJ databases">
        <title>Micromonospora ordensis sp. nov., isolated from deep marine sediment.</title>
        <authorList>
            <person name="Veyisoglu A."/>
            <person name="Carro L."/>
            <person name="Klenk H.-P."/>
            <person name="Sahin N."/>
        </authorList>
    </citation>
    <scope>NUCLEOTIDE SEQUENCE [LARGE SCALE GENOMIC DNA]</scope>
    <source>
        <strain evidence="3 4">S2509</strain>
    </source>
</reference>
<gene>
    <name evidence="3" type="ORF">FHG89_11650</name>
</gene>
<dbReference type="SMART" id="SM00422">
    <property type="entry name" value="HTH_MERR"/>
    <property type="match status" value="1"/>
</dbReference>
<protein>
    <submittedName>
        <fullName evidence="3">MerR family transcriptional regulator</fullName>
    </submittedName>
</protein>
<dbReference type="AlphaFoldDB" id="A0A5C4QSD7"/>
<sequence>MIGRRRRRRGGRQAAREVPGHRFGFIVGHRPTRPDRRAGISSNVAAKRSRCGESRVIGNQRRTANRDSNDGGHCGQVVIPRLSYAGARTYAAIVGPPTVTAVRRGTRFRHRVLPEATVTIDEVTTTPGGPVGYSVEELARKVGMSPRNIRAHQARRLLPPPVRRGRAALYDDSHVRRLDAILALQRQGFNLVSIEAMLGVRAGDEAPDGLTALLQRLTADRPALAHALTRHGVIGRAADGTVRTVRPRPLRAALDLHRVRVGTVPALQTLSEVLDSLRPMADELVAAVTARLLALAPELVRSDARSSFADLDRETLLLTQGVVSVLTEAFRLAVENQAETHVAELLENHLDADVCLEDGIAIDNG</sequence>
<dbReference type="InterPro" id="IPR009061">
    <property type="entry name" value="DNA-bd_dom_put_sf"/>
</dbReference>